<dbReference type="CDD" id="cd04301">
    <property type="entry name" value="NAT_SF"/>
    <property type="match status" value="1"/>
</dbReference>
<dbReference type="SUPFAM" id="SSF55729">
    <property type="entry name" value="Acyl-CoA N-acyltransferases (Nat)"/>
    <property type="match status" value="1"/>
</dbReference>
<comment type="caution">
    <text evidence="2">The sequence shown here is derived from an EMBL/GenBank/DDBJ whole genome shotgun (WGS) entry which is preliminary data.</text>
</comment>
<organism evidence="2 3">
    <name type="scientific">Ornithinibacillus bavariensis</name>
    <dbReference type="NCBI Taxonomy" id="545502"/>
    <lineage>
        <taxon>Bacteria</taxon>
        <taxon>Bacillati</taxon>
        <taxon>Bacillota</taxon>
        <taxon>Bacilli</taxon>
        <taxon>Bacillales</taxon>
        <taxon>Bacillaceae</taxon>
        <taxon>Ornithinibacillus</taxon>
    </lineage>
</organism>
<protein>
    <submittedName>
        <fullName evidence="2">N-acetyltransferase</fullName>
    </submittedName>
</protein>
<dbReference type="EMBL" id="BORP01000001">
    <property type="protein sequence ID" value="GIO25900.1"/>
    <property type="molecule type" value="Genomic_DNA"/>
</dbReference>
<gene>
    <name evidence="2" type="ORF">J43TS3_05110</name>
</gene>
<accession>A0A920C4R0</accession>
<dbReference type="Pfam" id="PF13508">
    <property type="entry name" value="Acetyltransf_7"/>
    <property type="match status" value="1"/>
</dbReference>
<evidence type="ECO:0000259" key="1">
    <source>
        <dbReference type="PROSITE" id="PS51186"/>
    </source>
</evidence>
<keyword evidence="3" id="KW-1185">Reference proteome</keyword>
<proteinExistence type="predicted"/>
<dbReference type="AlphaFoldDB" id="A0A920C4R0"/>
<dbReference type="Gene3D" id="3.40.630.30">
    <property type="match status" value="1"/>
</dbReference>
<dbReference type="PROSITE" id="PS51186">
    <property type="entry name" value="GNAT"/>
    <property type="match status" value="1"/>
</dbReference>
<feature type="domain" description="N-acetyltransferase" evidence="1">
    <location>
        <begin position="1"/>
        <end position="131"/>
    </location>
</feature>
<dbReference type="Proteomes" id="UP000676917">
    <property type="component" value="Unassembled WGS sequence"/>
</dbReference>
<sequence length="137" mass="15974">MPLLEKYQDYDVNPANETIERVMERILNRNGGFYKIILDQQIVGAICISHRDGYEWISPMFILPEYHGKGIGQAVLIELESMFHNSKVWQLATIQEEERNCYLYEKMGYVSTGISKEINDKATLIYYKKVAEDYHGT</sequence>
<dbReference type="InterPro" id="IPR000182">
    <property type="entry name" value="GNAT_dom"/>
</dbReference>
<dbReference type="GO" id="GO:0016747">
    <property type="term" value="F:acyltransferase activity, transferring groups other than amino-acyl groups"/>
    <property type="evidence" value="ECO:0007669"/>
    <property type="project" value="InterPro"/>
</dbReference>
<evidence type="ECO:0000313" key="3">
    <source>
        <dbReference type="Proteomes" id="UP000676917"/>
    </source>
</evidence>
<evidence type="ECO:0000313" key="2">
    <source>
        <dbReference type="EMBL" id="GIO25900.1"/>
    </source>
</evidence>
<dbReference type="InterPro" id="IPR016181">
    <property type="entry name" value="Acyl_CoA_acyltransferase"/>
</dbReference>
<name>A0A920C4R0_9BACI</name>
<reference evidence="2" key="1">
    <citation type="submission" date="2021-03" db="EMBL/GenBank/DDBJ databases">
        <title>Antimicrobial resistance genes in bacteria isolated from Japanese honey, and their potential for conferring macrolide and lincosamide resistance in the American foulbrood pathogen Paenibacillus larvae.</title>
        <authorList>
            <person name="Okamoto M."/>
            <person name="Kumagai M."/>
            <person name="Kanamori H."/>
            <person name="Takamatsu D."/>
        </authorList>
    </citation>
    <scope>NUCLEOTIDE SEQUENCE</scope>
    <source>
        <strain evidence="2">J43TS3</strain>
    </source>
</reference>